<dbReference type="InterPro" id="IPR037066">
    <property type="entry name" value="Plug_dom_sf"/>
</dbReference>
<dbReference type="Pfam" id="PF13715">
    <property type="entry name" value="CarbopepD_reg_2"/>
    <property type="match status" value="1"/>
</dbReference>
<dbReference type="Proteomes" id="UP000198999">
    <property type="component" value="Unassembled WGS sequence"/>
</dbReference>
<dbReference type="SUPFAM" id="SSF49464">
    <property type="entry name" value="Carboxypeptidase regulatory domain-like"/>
    <property type="match status" value="1"/>
</dbReference>
<feature type="domain" description="TonB-dependent receptor plug" evidence="2">
    <location>
        <begin position="129"/>
        <end position="208"/>
    </location>
</feature>
<keyword evidence="3" id="KW-0675">Receptor</keyword>
<evidence type="ECO:0000313" key="4">
    <source>
        <dbReference type="Proteomes" id="UP000198999"/>
    </source>
</evidence>
<name>A0A1H9H0W2_9FLAO</name>
<dbReference type="Pfam" id="PF07715">
    <property type="entry name" value="Plug"/>
    <property type="match status" value="1"/>
</dbReference>
<keyword evidence="1" id="KW-1134">Transmembrane beta strand</keyword>
<comment type="similarity">
    <text evidence="1">Belongs to the TonB-dependent receptor family.</text>
</comment>
<sequence>MMITKKLISYIIVAVLFSVSIGNAQKSSKTVIKGKVMDSIGRPVVNASVFIDDKKMDVKTDDKGSFKLKLKKAPLKLMFLSSVYGVKEVAYNGEKDLEVIYVKDSMNINLALNQPVQKKKRKKERAPMMFNTVYDYFRARVSGVQVSADNRVVIRGITSFNSSTDPLFIVNGSPVSNIIDIDPNQIKSVTIIKDSKAAEYGVRGANGVIIINLMK</sequence>
<dbReference type="InterPro" id="IPR039426">
    <property type="entry name" value="TonB-dep_rcpt-like"/>
</dbReference>
<keyword evidence="1" id="KW-0812">Transmembrane</keyword>
<reference evidence="3 4" key="1">
    <citation type="submission" date="2016-10" db="EMBL/GenBank/DDBJ databases">
        <authorList>
            <person name="de Groot N.N."/>
        </authorList>
    </citation>
    <scope>NUCLEOTIDE SEQUENCE [LARGE SCALE GENOMIC DNA]</scope>
    <source>
        <strain evidence="3 4">DSM 21035</strain>
    </source>
</reference>
<dbReference type="STRING" id="419940.SAMN05421824_1975"/>
<keyword evidence="1" id="KW-0472">Membrane</keyword>
<proteinExistence type="inferred from homology"/>
<dbReference type="RefSeq" id="WP_092578977.1">
    <property type="nucleotide sequence ID" value="NZ_FOFN01000002.1"/>
</dbReference>
<accession>A0A1H9H0W2</accession>
<dbReference type="OrthoDB" id="982809at2"/>
<keyword evidence="1" id="KW-0813">Transport</keyword>
<keyword evidence="1" id="KW-0998">Cell outer membrane</keyword>
<protein>
    <submittedName>
        <fullName evidence="3">TonB-dependent outer membrane receptor, SusC/RagA subfamily, signature region</fullName>
    </submittedName>
</protein>
<dbReference type="GO" id="GO:0009279">
    <property type="term" value="C:cell outer membrane"/>
    <property type="evidence" value="ECO:0007669"/>
    <property type="project" value="UniProtKB-SubCell"/>
</dbReference>
<organism evidence="3 4">
    <name type="scientific">Hyunsoonleella jejuensis</name>
    <dbReference type="NCBI Taxonomy" id="419940"/>
    <lineage>
        <taxon>Bacteria</taxon>
        <taxon>Pseudomonadati</taxon>
        <taxon>Bacteroidota</taxon>
        <taxon>Flavobacteriia</taxon>
        <taxon>Flavobacteriales</taxon>
        <taxon>Flavobacteriaceae</taxon>
    </lineage>
</organism>
<evidence type="ECO:0000256" key="1">
    <source>
        <dbReference type="PROSITE-ProRule" id="PRU01360"/>
    </source>
</evidence>
<dbReference type="EMBL" id="FOFN01000002">
    <property type="protein sequence ID" value="SEQ55981.1"/>
    <property type="molecule type" value="Genomic_DNA"/>
</dbReference>
<dbReference type="Gene3D" id="2.60.40.1120">
    <property type="entry name" value="Carboxypeptidase-like, regulatory domain"/>
    <property type="match status" value="1"/>
</dbReference>
<dbReference type="SUPFAM" id="SSF56935">
    <property type="entry name" value="Porins"/>
    <property type="match status" value="1"/>
</dbReference>
<keyword evidence="4" id="KW-1185">Reference proteome</keyword>
<dbReference type="InterPro" id="IPR012910">
    <property type="entry name" value="Plug_dom"/>
</dbReference>
<dbReference type="Gene3D" id="2.170.130.10">
    <property type="entry name" value="TonB-dependent receptor, plug domain"/>
    <property type="match status" value="1"/>
</dbReference>
<dbReference type="PROSITE" id="PS52016">
    <property type="entry name" value="TONB_DEPENDENT_REC_3"/>
    <property type="match status" value="1"/>
</dbReference>
<evidence type="ECO:0000313" key="3">
    <source>
        <dbReference type="EMBL" id="SEQ55981.1"/>
    </source>
</evidence>
<dbReference type="InterPro" id="IPR008969">
    <property type="entry name" value="CarboxyPept-like_regulatory"/>
</dbReference>
<dbReference type="AlphaFoldDB" id="A0A1H9H0W2"/>
<comment type="subcellular location">
    <subcellularLocation>
        <location evidence="1">Cell outer membrane</location>
        <topology evidence="1">Multi-pass membrane protein</topology>
    </subcellularLocation>
</comment>
<gene>
    <name evidence="3" type="ORF">SAMN05421824_1975</name>
</gene>
<evidence type="ECO:0000259" key="2">
    <source>
        <dbReference type="Pfam" id="PF07715"/>
    </source>
</evidence>